<organism evidence="1 2">
    <name type="scientific">Chryseobacterium kwangjuense</name>
    <dbReference type="NCBI Taxonomy" id="267125"/>
    <lineage>
        <taxon>Bacteria</taxon>
        <taxon>Pseudomonadati</taxon>
        <taxon>Bacteroidota</taxon>
        <taxon>Flavobacteriia</taxon>
        <taxon>Flavobacteriales</taxon>
        <taxon>Weeksellaceae</taxon>
        <taxon>Chryseobacterium group</taxon>
        <taxon>Chryseobacterium</taxon>
    </lineage>
</organism>
<evidence type="ECO:0000313" key="1">
    <source>
        <dbReference type="EMBL" id="MFN1216244.1"/>
    </source>
</evidence>
<comment type="caution">
    <text evidence="1">The sequence shown here is derived from an EMBL/GenBank/DDBJ whole genome shotgun (WGS) entry which is preliminary data.</text>
</comment>
<dbReference type="NCBIfam" id="NF047798">
    <property type="entry name" value="leader_Chryseo"/>
    <property type="match status" value="1"/>
</dbReference>
<reference evidence="1 2" key="1">
    <citation type="submission" date="2024-12" db="EMBL/GenBank/DDBJ databases">
        <title>Draft genome sequence of Chryseobacterium kwangjuense AG447.</title>
        <authorList>
            <person name="Cheptsov V.S."/>
            <person name="Belov A."/>
            <person name="Zavarzina A.G."/>
        </authorList>
    </citation>
    <scope>NUCLEOTIDE SEQUENCE [LARGE SCALE GENOMIC DNA]</scope>
    <source>
        <strain evidence="1 2">AG447</strain>
    </source>
</reference>
<sequence length="29" mass="3215">MKNLKKLAKADLKSVYGGQPKKYVYTANG</sequence>
<evidence type="ECO:0000313" key="2">
    <source>
        <dbReference type="Proteomes" id="UP001634154"/>
    </source>
</evidence>
<protein>
    <submittedName>
        <fullName evidence="1">Bacteriocin-like protein</fullName>
    </submittedName>
</protein>
<proteinExistence type="predicted"/>
<accession>A0ABW9JYV2</accession>
<dbReference type="EMBL" id="JBJXVJ010000001">
    <property type="protein sequence ID" value="MFN1216244.1"/>
    <property type="molecule type" value="Genomic_DNA"/>
</dbReference>
<dbReference type="Proteomes" id="UP001634154">
    <property type="component" value="Unassembled WGS sequence"/>
</dbReference>
<keyword evidence="2" id="KW-1185">Reference proteome</keyword>
<gene>
    <name evidence="1" type="ORF">ACKW6Q_04575</name>
</gene>
<dbReference type="InterPro" id="IPR058074">
    <property type="entry name" value="Bacteriocin-like"/>
</dbReference>
<name>A0ABW9JYV2_9FLAO</name>
<dbReference type="RefSeq" id="WP_409355885.1">
    <property type="nucleotide sequence ID" value="NZ_JBJXVJ010000001.1"/>
</dbReference>